<feature type="compositionally biased region" description="Basic and acidic residues" evidence="18">
    <location>
        <begin position="439"/>
        <end position="457"/>
    </location>
</feature>
<accession>A0ABR4K0V2</accession>
<evidence type="ECO:0000256" key="15">
    <source>
        <dbReference type="ARBA" id="ARBA00047899"/>
    </source>
</evidence>
<dbReference type="PROSITE" id="PS00107">
    <property type="entry name" value="PROTEIN_KINASE_ATP"/>
    <property type="match status" value="1"/>
</dbReference>
<dbReference type="Pfam" id="PF00069">
    <property type="entry name" value="Pkinase"/>
    <property type="match status" value="2"/>
</dbReference>
<dbReference type="EC" id="2.7.11.1" evidence="4"/>
<dbReference type="SUPFAM" id="SSF56112">
    <property type="entry name" value="Protein kinase-like (PK-like)"/>
    <property type="match status" value="1"/>
</dbReference>
<feature type="binding site" evidence="17">
    <location>
        <position position="76"/>
    </location>
    <ligand>
        <name>ATP</name>
        <dbReference type="ChEBI" id="CHEBI:30616"/>
    </ligand>
</feature>
<feature type="compositionally biased region" description="Basic and acidic residues" evidence="18">
    <location>
        <begin position="470"/>
        <end position="481"/>
    </location>
</feature>
<comment type="catalytic activity">
    <reaction evidence="15">
        <text>L-threonyl-[protein] + ATP = O-phospho-L-threonyl-[protein] + ADP + H(+)</text>
        <dbReference type="Rhea" id="RHEA:46608"/>
        <dbReference type="Rhea" id="RHEA-COMP:11060"/>
        <dbReference type="Rhea" id="RHEA-COMP:11605"/>
        <dbReference type="ChEBI" id="CHEBI:15378"/>
        <dbReference type="ChEBI" id="CHEBI:30013"/>
        <dbReference type="ChEBI" id="CHEBI:30616"/>
        <dbReference type="ChEBI" id="CHEBI:61977"/>
        <dbReference type="ChEBI" id="CHEBI:456216"/>
        <dbReference type="EC" id="2.7.11.1"/>
    </reaction>
</comment>
<dbReference type="InterPro" id="IPR008266">
    <property type="entry name" value="Tyr_kinase_AS"/>
</dbReference>
<evidence type="ECO:0000256" key="9">
    <source>
        <dbReference type="ARBA" id="ARBA00022741"/>
    </source>
</evidence>
<dbReference type="InterPro" id="IPR011009">
    <property type="entry name" value="Kinase-like_dom_sf"/>
</dbReference>
<evidence type="ECO:0000256" key="8">
    <source>
        <dbReference type="ARBA" id="ARBA00022679"/>
    </source>
</evidence>
<dbReference type="InterPro" id="IPR000719">
    <property type="entry name" value="Prot_kinase_dom"/>
</dbReference>
<dbReference type="PROSITE" id="PS00109">
    <property type="entry name" value="PROTEIN_KINASE_TYR"/>
    <property type="match status" value="1"/>
</dbReference>
<evidence type="ECO:0000256" key="5">
    <source>
        <dbReference type="ARBA" id="ARBA00013948"/>
    </source>
</evidence>
<evidence type="ECO:0000256" key="7">
    <source>
        <dbReference type="ARBA" id="ARBA00022527"/>
    </source>
</evidence>
<keyword evidence="12" id="KW-0779">Telomere</keyword>
<dbReference type="PROSITE" id="PS50011">
    <property type="entry name" value="PROTEIN_KINASE_DOM"/>
    <property type="match status" value="1"/>
</dbReference>
<dbReference type="InterPro" id="IPR051175">
    <property type="entry name" value="CLK_kinases"/>
</dbReference>
<feature type="domain" description="Protein kinase" evidence="19">
    <location>
        <begin position="45"/>
        <end position="429"/>
    </location>
</feature>
<gene>
    <name evidence="20" type="ORF">BJY01DRAFT_234744</name>
</gene>
<comment type="catalytic activity">
    <reaction evidence="16">
        <text>L-seryl-[protein] + ATP = O-phospho-L-seryl-[protein] + ADP + H(+)</text>
        <dbReference type="Rhea" id="RHEA:17989"/>
        <dbReference type="Rhea" id="RHEA-COMP:9863"/>
        <dbReference type="Rhea" id="RHEA-COMP:11604"/>
        <dbReference type="ChEBI" id="CHEBI:15378"/>
        <dbReference type="ChEBI" id="CHEBI:29999"/>
        <dbReference type="ChEBI" id="CHEBI:30616"/>
        <dbReference type="ChEBI" id="CHEBI:83421"/>
        <dbReference type="ChEBI" id="CHEBI:456216"/>
        <dbReference type="EC" id="2.7.11.1"/>
    </reaction>
</comment>
<comment type="function">
    <text evidence="1">Component of the EKC/KEOPS complex that is required for the formation of a threonylcarbamoyl group on adenosine at position 37 (t(6)A37) in tRNAs that read codons beginning with adenine. The complex is probably involved in the transfer of the threonylcarbamoyl moiety of threonylcarbamoyl-AMP (TC-AMP) to the N6 group of A37. BUD32 has ATPase activity in the context of the EKC/KEOPS complex and likely plays a supporting role to the catalytic subunit KAE1. The EKC/KEOPS complex also promotes both telomere uncapping and telomere elongation. The complex is required for efficient recruitment of transcriptional coactivators.</text>
</comment>
<evidence type="ECO:0000256" key="18">
    <source>
        <dbReference type="SAM" id="MobiDB-lite"/>
    </source>
</evidence>
<evidence type="ECO:0000256" key="3">
    <source>
        <dbReference type="ARBA" id="ARBA00011534"/>
    </source>
</evidence>
<evidence type="ECO:0000256" key="16">
    <source>
        <dbReference type="ARBA" id="ARBA00048679"/>
    </source>
</evidence>
<protein>
    <recommendedName>
        <fullName evidence="6">EKC/KEOPS complex subunit BUD32</fullName>
        <ecNumber evidence="4">2.7.11.1</ecNumber>
    </recommendedName>
    <alternativeName>
        <fullName evidence="13 14">Atypical Serine/threonine protein kinase BUD32</fullName>
    </alternativeName>
    <alternativeName>
        <fullName evidence="5">EKC/KEOPS complex subunit bud32</fullName>
    </alternativeName>
</protein>
<evidence type="ECO:0000313" key="20">
    <source>
        <dbReference type="EMBL" id="KAL2845915.1"/>
    </source>
</evidence>
<evidence type="ECO:0000256" key="6">
    <source>
        <dbReference type="ARBA" id="ARBA00019973"/>
    </source>
</evidence>
<evidence type="ECO:0000256" key="4">
    <source>
        <dbReference type="ARBA" id="ARBA00012513"/>
    </source>
</evidence>
<reference evidence="20 21" key="1">
    <citation type="submission" date="2024-07" db="EMBL/GenBank/DDBJ databases">
        <title>Section-level genome sequencing and comparative genomics of Aspergillus sections Usti and Cavernicolus.</title>
        <authorList>
            <consortium name="Lawrence Berkeley National Laboratory"/>
            <person name="Nybo J.L."/>
            <person name="Vesth T.C."/>
            <person name="Theobald S."/>
            <person name="Frisvad J.C."/>
            <person name="Larsen T.O."/>
            <person name="Kjaerboelling I."/>
            <person name="Rothschild-Mancinelli K."/>
            <person name="Lyhne E.K."/>
            <person name="Kogle M.E."/>
            <person name="Barry K."/>
            <person name="Clum A."/>
            <person name="Na H."/>
            <person name="Ledsgaard L."/>
            <person name="Lin J."/>
            <person name="Lipzen A."/>
            <person name="Kuo A."/>
            <person name="Riley R."/>
            <person name="Mondo S."/>
            <person name="Labutti K."/>
            <person name="Haridas S."/>
            <person name="Pangalinan J."/>
            <person name="Salamov A.A."/>
            <person name="Simmons B.A."/>
            <person name="Magnuson J.K."/>
            <person name="Chen J."/>
            <person name="Drula E."/>
            <person name="Henrissat B."/>
            <person name="Wiebenga A."/>
            <person name="Lubbers R.J."/>
            <person name="Gomes A.C."/>
            <person name="Makela M.R."/>
            <person name="Stajich J."/>
            <person name="Grigoriev I.V."/>
            <person name="Mortensen U.H."/>
            <person name="De Vries R.P."/>
            <person name="Baker S.E."/>
            <person name="Andersen M.R."/>
        </authorList>
    </citation>
    <scope>NUCLEOTIDE SEQUENCE [LARGE SCALE GENOMIC DNA]</scope>
    <source>
        <strain evidence="20 21">CBS 123904</strain>
    </source>
</reference>
<dbReference type="PANTHER" id="PTHR45646:SF11">
    <property type="entry name" value="SERINE_THREONINE-PROTEIN KINASE DOA"/>
    <property type="match status" value="1"/>
</dbReference>
<evidence type="ECO:0000256" key="17">
    <source>
        <dbReference type="PROSITE-ProRule" id="PRU10141"/>
    </source>
</evidence>
<keyword evidence="21" id="KW-1185">Reference proteome</keyword>
<feature type="region of interest" description="Disordered" evidence="18">
    <location>
        <begin position="437"/>
        <end position="484"/>
    </location>
</feature>
<proteinExistence type="predicted"/>
<comment type="subcellular location">
    <subcellularLocation>
        <location evidence="2">Chromosome</location>
        <location evidence="2">Telomere</location>
    </subcellularLocation>
</comment>
<keyword evidence="8" id="KW-0808">Transferase</keyword>
<evidence type="ECO:0000313" key="21">
    <source>
        <dbReference type="Proteomes" id="UP001610446"/>
    </source>
</evidence>
<keyword evidence="9 17" id="KW-0547">Nucleotide-binding</keyword>
<evidence type="ECO:0000259" key="19">
    <source>
        <dbReference type="PROSITE" id="PS50011"/>
    </source>
</evidence>
<evidence type="ECO:0000256" key="13">
    <source>
        <dbReference type="ARBA" id="ARBA00030980"/>
    </source>
</evidence>
<dbReference type="Gene3D" id="1.10.510.10">
    <property type="entry name" value="Transferase(Phosphotransferase) domain 1"/>
    <property type="match status" value="1"/>
</dbReference>
<evidence type="ECO:0000256" key="12">
    <source>
        <dbReference type="ARBA" id="ARBA00022895"/>
    </source>
</evidence>
<evidence type="ECO:0000256" key="2">
    <source>
        <dbReference type="ARBA" id="ARBA00004574"/>
    </source>
</evidence>
<keyword evidence="10" id="KW-0418">Kinase</keyword>
<evidence type="ECO:0000256" key="11">
    <source>
        <dbReference type="ARBA" id="ARBA00022840"/>
    </source>
</evidence>
<dbReference type="PANTHER" id="PTHR45646">
    <property type="entry name" value="SERINE/THREONINE-PROTEIN KINASE DOA-RELATED"/>
    <property type="match status" value="1"/>
</dbReference>
<keyword evidence="12" id="KW-0158">Chromosome</keyword>
<evidence type="ECO:0000256" key="10">
    <source>
        <dbReference type="ARBA" id="ARBA00022777"/>
    </source>
</evidence>
<keyword evidence="11 17" id="KW-0067">ATP-binding</keyword>
<evidence type="ECO:0000256" key="14">
    <source>
        <dbReference type="ARBA" id="ARBA00033194"/>
    </source>
</evidence>
<organism evidence="20 21">
    <name type="scientific">Aspergillus pseudoustus</name>
    <dbReference type="NCBI Taxonomy" id="1810923"/>
    <lineage>
        <taxon>Eukaryota</taxon>
        <taxon>Fungi</taxon>
        <taxon>Dikarya</taxon>
        <taxon>Ascomycota</taxon>
        <taxon>Pezizomycotina</taxon>
        <taxon>Eurotiomycetes</taxon>
        <taxon>Eurotiomycetidae</taxon>
        <taxon>Eurotiales</taxon>
        <taxon>Aspergillaceae</taxon>
        <taxon>Aspergillus</taxon>
        <taxon>Aspergillus subgen. Nidulantes</taxon>
    </lineage>
</organism>
<dbReference type="Gene3D" id="3.30.200.20">
    <property type="entry name" value="Phosphorylase Kinase, domain 1"/>
    <property type="match status" value="1"/>
</dbReference>
<dbReference type="Proteomes" id="UP001610446">
    <property type="component" value="Unassembled WGS sequence"/>
</dbReference>
<keyword evidence="7" id="KW-0723">Serine/threonine-protein kinase</keyword>
<comment type="subunit">
    <text evidence="3">Component of the EKC/KEOPS complex composed of at least BUD32, CGI121, GON7, KAE1 and PCC1; the whole complex dimerizes.</text>
</comment>
<comment type="caution">
    <text evidence="20">The sequence shown here is derived from an EMBL/GenBank/DDBJ whole genome shotgun (WGS) entry which is preliminary data.</text>
</comment>
<dbReference type="EMBL" id="JBFXLU010000067">
    <property type="protein sequence ID" value="KAL2845915.1"/>
    <property type="molecule type" value="Genomic_DNA"/>
</dbReference>
<evidence type="ECO:0000256" key="1">
    <source>
        <dbReference type="ARBA" id="ARBA00003747"/>
    </source>
</evidence>
<sequence>MAYRFPNNGLWTGVHERKLENPVFYQPGGHHPVHLGDLLGDNTQYRVLHKLGTGGFGNVWLCRVIGPDPQEYVAVKVVTASSPDDDSTRYDNEAQNVRRLLELAETEKEPELKRLCLLPTDQFVIEGPNGSHQCLIYPVAGPPVGQMFLKAENPTKILRGLVRQAAEAMAVLHRHGICHGDFRPSNILLRLDGVNGLDEPEILEQFGHPSVTELFLVDGFPQPGASAPDYLVIPAQNEENTLASGEQLCVIDFGEAFEATSPPPGGVGIPLPYCAPEIILESGKCGFASDIWALAATMFEIRFGMRLFELFDNDPDDYLVCLVDMFGAMPEPWWSTTWRNRRSAYTDELDPEDGRPVLVHEECAGNRKTLLGLMPSEVMHFFYNDTDPNITVEVSEREMVLFEDLLKGMMRWRPEDRLSAEEVLKHPWFRIEEAEEEGEWVRESTPKDEPRNEEKQKPNVGQQPNSAEVMRNDDKSRRAEEAAQIIRRSAASKGVAKIKLEGVAAWMRKAFEWVRKS</sequence>
<dbReference type="InterPro" id="IPR017441">
    <property type="entry name" value="Protein_kinase_ATP_BS"/>
</dbReference>
<name>A0ABR4K0V2_9EURO</name>